<name>A0AAJ4ZH51_PANPU</name>
<dbReference type="InterPro" id="IPR002575">
    <property type="entry name" value="Aminoglycoside_PTrfase"/>
</dbReference>
<evidence type="ECO:0000313" key="4">
    <source>
        <dbReference type="Proteomes" id="UP000035086"/>
    </source>
</evidence>
<dbReference type="PANTHER" id="PTHR21310">
    <property type="entry name" value="AMINOGLYCOSIDE PHOSPHOTRANSFERASE-RELATED-RELATED"/>
    <property type="match status" value="1"/>
</dbReference>
<dbReference type="AlphaFoldDB" id="A0AAJ4ZH51"/>
<dbReference type="EMBL" id="CP010310">
    <property type="protein sequence ID" value="AJC22594.1"/>
    <property type="molecule type" value="Genomic_DNA"/>
</dbReference>
<evidence type="ECO:0000313" key="2">
    <source>
        <dbReference type="EMBL" id="AJC22594.1"/>
    </source>
</evidence>
<evidence type="ECO:0000259" key="1">
    <source>
        <dbReference type="Pfam" id="PF01636"/>
    </source>
</evidence>
<sequence length="295" mass="33221">MQDTNRVQIDDQLVHQLIREQFPEWESLPVAMIEPGGWDNRTFRLGNDMVVRMPSGPAYVAQVEKEHRWLPKLAPHLPLQIPQPLVEGMPGSTYPWPWSVYKWIEGEPAKAELIEDMNQFANSLAEFLDALHQIDVKGAPLAGPHNFHRGGQLAVYDQEIRAALTKLHGDIDTRAVEQLWNVALQSEWRATPAWVHGDVAFGNLLVTDGRLSAVIDFGSSAVGDPACDLVIAWTQFSGTSRAVFQNRLSFDEDTWNRARGWALWKACIVAAKHDGNQREAEKSWTVINEVLSDSR</sequence>
<protein>
    <submittedName>
        <fullName evidence="3">Aminoglycoside phosphotransferase</fullName>
    </submittedName>
</protein>
<dbReference type="SUPFAM" id="SSF56112">
    <property type="entry name" value="Protein kinase-like (PK-like)"/>
    <property type="match status" value="1"/>
</dbReference>
<evidence type="ECO:0000313" key="3">
    <source>
        <dbReference type="EMBL" id="SUA93204.1"/>
    </source>
</evidence>
<dbReference type="Gene3D" id="3.30.200.20">
    <property type="entry name" value="Phosphorylase Kinase, domain 1"/>
    <property type="match status" value="1"/>
</dbReference>
<reference evidence="4" key="1">
    <citation type="submission" date="2014-12" db="EMBL/GenBank/DDBJ databases">
        <title>Complete Genome Sequencing of Pandoraea pulmonicola DSM 16583.</title>
        <authorList>
            <person name="Chan K.-G."/>
        </authorList>
    </citation>
    <scope>NUCLEOTIDE SEQUENCE [LARGE SCALE GENOMIC DNA]</scope>
    <source>
        <strain evidence="4">DSM 16583</strain>
    </source>
</reference>
<dbReference type="Pfam" id="PF01636">
    <property type="entry name" value="APH"/>
    <property type="match status" value="1"/>
</dbReference>
<feature type="domain" description="Aminoglycoside phosphotransferase" evidence="1">
    <location>
        <begin position="35"/>
        <end position="261"/>
    </location>
</feature>
<reference evidence="3 5" key="3">
    <citation type="submission" date="2018-06" db="EMBL/GenBank/DDBJ databases">
        <authorList>
            <consortium name="Pathogen Informatics"/>
            <person name="Doyle S."/>
        </authorList>
    </citation>
    <scope>NUCLEOTIDE SEQUENCE [LARGE SCALE GENOMIC DNA]</scope>
    <source>
        <strain evidence="3 5">NCTC13159</strain>
    </source>
</reference>
<accession>A0AAJ4ZH51</accession>
<dbReference type="KEGG" id="ppul:RO07_22800"/>
<dbReference type="InterPro" id="IPR011009">
    <property type="entry name" value="Kinase-like_dom_sf"/>
</dbReference>
<dbReference type="Proteomes" id="UP000035086">
    <property type="component" value="Chromosome"/>
</dbReference>
<dbReference type="RefSeq" id="WP_039411689.1">
    <property type="nucleotide sequence ID" value="NZ_CP010310.2"/>
</dbReference>
<dbReference type="CDD" id="cd05155">
    <property type="entry name" value="APH_ChoK_like_1"/>
    <property type="match status" value="1"/>
</dbReference>
<organism evidence="3 5">
    <name type="scientific">Pandoraea pulmonicola</name>
    <dbReference type="NCBI Taxonomy" id="93221"/>
    <lineage>
        <taxon>Bacteria</taxon>
        <taxon>Pseudomonadati</taxon>
        <taxon>Pseudomonadota</taxon>
        <taxon>Betaproteobacteria</taxon>
        <taxon>Burkholderiales</taxon>
        <taxon>Burkholderiaceae</taxon>
        <taxon>Pandoraea</taxon>
    </lineage>
</organism>
<keyword evidence="4" id="KW-1185">Reference proteome</keyword>
<proteinExistence type="predicted"/>
<dbReference type="Proteomes" id="UP000254589">
    <property type="component" value="Unassembled WGS sequence"/>
</dbReference>
<dbReference type="EMBL" id="UGSJ01000001">
    <property type="protein sequence ID" value="SUA93204.1"/>
    <property type="molecule type" value="Genomic_DNA"/>
</dbReference>
<gene>
    <name evidence="3" type="ORF">NCTC13159_04761</name>
    <name evidence="2" type="ORF">RO07_22800</name>
</gene>
<evidence type="ECO:0000313" key="5">
    <source>
        <dbReference type="Proteomes" id="UP000254589"/>
    </source>
</evidence>
<dbReference type="Gene3D" id="3.90.1200.10">
    <property type="match status" value="1"/>
</dbReference>
<dbReference type="PANTHER" id="PTHR21310:SF42">
    <property type="entry name" value="BIFUNCTIONAL AAC_APH"/>
    <property type="match status" value="1"/>
</dbReference>
<reference evidence="2" key="2">
    <citation type="submission" date="2016-11" db="EMBL/GenBank/DDBJ databases">
        <title>Complete Genome Sequencing of Pandoraea pulmonicola DSM 16583.</title>
        <authorList>
            <person name="Chan K.-G."/>
        </authorList>
    </citation>
    <scope>NUCLEOTIDE SEQUENCE</scope>
    <source>
        <strain evidence="2">DSM 16583</strain>
    </source>
</reference>
<dbReference type="InterPro" id="IPR051678">
    <property type="entry name" value="AGP_Transferase"/>
</dbReference>